<dbReference type="Proteomes" id="UP000034954">
    <property type="component" value="Unassembled WGS sequence"/>
</dbReference>
<keyword evidence="3" id="KW-1185">Reference proteome</keyword>
<evidence type="ECO:0000313" key="2">
    <source>
        <dbReference type="EMBL" id="KKO21042.1"/>
    </source>
</evidence>
<reference evidence="2 3" key="1">
    <citation type="journal article" date="2013" name="BMC Microbiol.">
        <title>Identification of the type II cytochrome c maturation pathway in anammox bacteria by comparative genomics.</title>
        <authorList>
            <person name="Ferousi C."/>
            <person name="Speth D.R."/>
            <person name="Reimann J."/>
            <person name="Op den Camp H.J."/>
            <person name="Allen J.W."/>
            <person name="Keltjens J.T."/>
            <person name="Jetten M.S."/>
        </authorList>
    </citation>
    <scope>NUCLEOTIDE SEQUENCE [LARGE SCALE GENOMIC DNA]</scope>
    <source>
        <strain evidence="2">RU1</strain>
    </source>
</reference>
<organism evidence="2 3">
    <name type="scientific">Candidatus Brocadia fulgida</name>
    <dbReference type="NCBI Taxonomy" id="380242"/>
    <lineage>
        <taxon>Bacteria</taxon>
        <taxon>Pseudomonadati</taxon>
        <taxon>Planctomycetota</taxon>
        <taxon>Candidatus Brocadiia</taxon>
        <taxon>Candidatus Brocadiales</taxon>
        <taxon>Candidatus Brocadiaceae</taxon>
        <taxon>Candidatus Brocadia</taxon>
    </lineage>
</organism>
<keyword evidence="1" id="KW-0175">Coiled coil</keyword>
<evidence type="ECO:0008006" key="4">
    <source>
        <dbReference type="Google" id="ProtNLM"/>
    </source>
</evidence>
<protein>
    <recommendedName>
        <fullName evidence="4">Competence protein A</fullName>
    </recommendedName>
</protein>
<dbReference type="InterPro" id="IPR005883">
    <property type="entry name" value="PilM"/>
</dbReference>
<dbReference type="InterPro" id="IPR043129">
    <property type="entry name" value="ATPase_NBD"/>
</dbReference>
<dbReference type="InterPro" id="IPR050696">
    <property type="entry name" value="FtsA/MreB"/>
</dbReference>
<proteinExistence type="predicted"/>
<comment type="caution">
    <text evidence="2">The sequence shown here is derived from an EMBL/GenBank/DDBJ whole genome shotgun (WGS) entry which is preliminary data.</text>
</comment>
<dbReference type="EMBL" id="LAQJ01000028">
    <property type="protein sequence ID" value="KKO21042.1"/>
    <property type="molecule type" value="Genomic_DNA"/>
</dbReference>
<dbReference type="PANTHER" id="PTHR32432:SF3">
    <property type="entry name" value="ETHANOLAMINE UTILIZATION PROTEIN EUTJ"/>
    <property type="match status" value="1"/>
</dbReference>
<dbReference type="AlphaFoldDB" id="A0A0M2UZ04"/>
<feature type="coiled-coil region" evidence="1">
    <location>
        <begin position="380"/>
        <end position="414"/>
    </location>
</feature>
<evidence type="ECO:0000313" key="3">
    <source>
        <dbReference type="Proteomes" id="UP000034954"/>
    </source>
</evidence>
<name>A0A0M2UZ04_9BACT</name>
<accession>A0A0M2UZ04</accession>
<gene>
    <name evidence="2" type="ORF">BROFUL_00227</name>
</gene>
<evidence type="ECO:0000256" key="1">
    <source>
        <dbReference type="SAM" id="Coils"/>
    </source>
</evidence>
<sequence>MKLNYFKVTPKIINFKTHKLSRIFKQSGTKSAWGLDINECFIRVVKIIQVSNELLIDNISIIEIPQLKTETNISQSTHIKEAVQTFFTRYCIHKDDKVVVSVPGQSVLSRFISIPPVEKKQVKGIVSYEARQQIPFDLKDIVWDYQQLTEKTTNLNSIEIGLFASKRATLEQLLVNISPLESKLYAIQAAPLAIYNLVCFDQQIIGLTVIINSETDNTDLIIIDGQHFWLRSIPASQVDADLVKEIQRSMEYYKSLLKEAAHFQTILLMGSKFKELDNVKCITDAFACEVKIFKALHNLKLSGDVDSAFFNENILHFAPAFGLALQGIGLGRIKINLLPQELIRIAEIAKKKPYALASLGCLALSFMFQYSGLYTGTIHLQNSEAHYQKVLQNIKELEGNYKHAEALAQTSKAELGLISSIDSSRFIWPEVLDKLLSLIPNNVSLGDIQSFWIDEDAVVLSGQTLPGEAQPKKATTPTKPDATKKLLLMGIKGESLEPGMRFIEEHVLKPIQNLTLFDQKVAAFKNVEIVPVRLARWRTKMARGTA</sequence>
<dbReference type="Gene3D" id="3.30.420.40">
    <property type="match status" value="1"/>
</dbReference>
<dbReference type="PANTHER" id="PTHR32432">
    <property type="entry name" value="CELL DIVISION PROTEIN FTSA-RELATED"/>
    <property type="match status" value="1"/>
</dbReference>
<dbReference type="SUPFAM" id="SSF53067">
    <property type="entry name" value="Actin-like ATPase domain"/>
    <property type="match status" value="1"/>
</dbReference>
<dbReference type="Pfam" id="PF11104">
    <property type="entry name" value="PilM_2"/>
    <property type="match status" value="1"/>
</dbReference>